<dbReference type="PANTHER" id="PTHR21704:SF18">
    <property type="entry name" value="NIPPED-B-LIKE PROTEIN"/>
    <property type="match status" value="1"/>
</dbReference>
<evidence type="ECO:0000256" key="3">
    <source>
        <dbReference type="ARBA" id="ARBA00022737"/>
    </source>
</evidence>
<dbReference type="OrthoDB" id="418242at2759"/>
<feature type="region of interest" description="Disordered" evidence="7">
    <location>
        <begin position="1784"/>
        <end position="1862"/>
    </location>
</feature>
<keyword evidence="5 6" id="KW-0131">Cell cycle</keyword>
<feature type="compositionally biased region" description="Polar residues" evidence="7">
    <location>
        <begin position="658"/>
        <end position="675"/>
    </location>
</feature>
<evidence type="ECO:0000313" key="10">
    <source>
        <dbReference type="Proteomes" id="UP000029964"/>
    </source>
</evidence>
<dbReference type="GO" id="GO:0071169">
    <property type="term" value="P:establishment of protein localization to chromatin"/>
    <property type="evidence" value="ECO:0007669"/>
    <property type="project" value="TreeGrafter"/>
</dbReference>
<proteinExistence type="inferred from homology"/>
<dbReference type="InterPro" id="IPR011989">
    <property type="entry name" value="ARM-like"/>
</dbReference>
<dbReference type="Proteomes" id="UP000029964">
    <property type="component" value="Unassembled WGS sequence"/>
</dbReference>
<protein>
    <recommendedName>
        <fullName evidence="6">Sister chromatid cohesion protein</fullName>
    </recommendedName>
</protein>
<dbReference type="STRING" id="857340.A0A086T3U6"/>
<dbReference type="InterPro" id="IPR016024">
    <property type="entry name" value="ARM-type_fold"/>
</dbReference>
<dbReference type="EMBL" id="JPKY01000056">
    <property type="protein sequence ID" value="KFH44028.1"/>
    <property type="molecule type" value="Genomic_DNA"/>
</dbReference>
<dbReference type="CDD" id="cd23958">
    <property type="entry name" value="SCC2"/>
    <property type="match status" value="1"/>
</dbReference>
<dbReference type="PANTHER" id="PTHR21704">
    <property type="entry name" value="NIPPED-B-LIKE PROTEIN DELANGIN SCC2-RELATED"/>
    <property type="match status" value="1"/>
</dbReference>
<dbReference type="GO" id="GO:0061775">
    <property type="term" value="F:cohesin loader activity"/>
    <property type="evidence" value="ECO:0007669"/>
    <property type="project" value="InterPro"/>
</dbReference>
<evidence type="ECO:0000256" key="2">
    <source>
        <dbReference type="ARBA" id="ARBA00009252"/>
    </source>
</evidence>
<dbReference type="Gene3D" id="1.25.10.10">
    <property type="entry name" value="Leucine-rich Repeat Variant"/>
    <property type="match status" value="1"/>
</dbReference>
<dbReference type="InterPro" id="IPR024986">
    <property type="entry name" value="Nipped-B_C"/>
</dbReference>
<dbReference type="GO" id="GO:1990414">
    <property type="term" value="P:replication-born double-strand break repair via sister chromatid exchange"/>
    <property type="evidence" value="ECO:0007669"/>
    <property type="project" value="TreeGrafter"/>
</dbReference>
<evidence type="ECO:0000256" key="6">
    <source>
        <dbReference type="RuleBase" id="RU364107"/>
    </source>
</evidence>
<comment type="caution">
    <text evidence="9">The sequence shown here is derived from an EMBL/GenBank/DDBJ whole genome shotgun (WGS) entry which is preliminary data.</text>
</comment>
<feature type="region of interest" description="Disordered" evidence="7">
    <location>
        <begin position="648"/>
        <end position="679"/>
    </location>
</feature>
<dbReference type="Pfam" id="PF12830">
    <property type="entry name" value="Nipped-B_C"/>
    <property type="match status" value="1"/>
</dbReference>
<evidence type="ECO:0000313" key="9">
    <source>
        <dbReference type="EMBL" id="KFH44028.1"/>
    </source>
</evidence>
<sequence>MAGMQPSGANGAPNGVHSHDTPGVRPDTSRPLSFRESLPYSPQTTTLPFVPDLIPNPVLGSGSPALSTLDILPMNELDNLNKEAAGQGGRLSKHGKQAVEGVLHELKPHQRTQYKFSAVPVKSSFAPQARSLSDDLSPCAKALFERVGDYFKGTKAKPSPKANGPVKGHLATKEKPSPATPSNGRPNNATSNTHAYRSNSVRIEVAIPAKAKFDMSQYIDPQHLVTSEAVQGGPPVQPVQQLPTAVQPAPPNATLVEQSPGSKNAMFRIELPSADINREEYMEVAESLEEPHYLSRKKERQDTGNTPGFVGVSLDQRQRADAALNELRRRTEAINRATRAVFEMEPGFDHMVTLNFEQEPALTGEEQKKMYTAIQKVITVGRFNSVPVEDLSQILRLSEASLKEAMSTDIQVDKDWDEASLTAWTQQLPGIDTALKAARTSLRILTGGREDRQLYSESVIERSVKVFQKVTDEIIIPVVEFRNSGASGNVFKMLTKYKKDVSTIFISFQKLLAMLAELVSKVQLTDLALNTLEFVSSNLIFVENAHYEKDSVVGVQKFDGVRSAAMDTLCQIFLIKPAQRQGIISEILSSLSKLPVSKQSSRQFKLSEGGSIQPVSALVMRLIQASAACPDKSSQSRRANMLKNINGAEEDGAEEYQATKNSTTTPSINSESQGADQPGVALQEENAVSQPLSDEAQQNASLVVGFLVNRAAGSSKSGDTPYRNLLDLFVDDFMVCLDSPDWPAAELLLRRMMSSMLLLFDAEKTAAPVKNMALEVLGNLSAAISRLRSHVKKMAASTESVDNGELSTFLSDLAIQTLDRQSRTEQILSWTGPYRVVVESLQSRAGQDAQLAGAASFILTSWAERLHFEAAEGGSERWDREAGRMAYRLRMMIEDRSWLTNEFEFNTVSANQTKLSYSIILLGLPLCEAFDGMLSILLRSMSSDQATVRSKSLKSVSQVLETDPSILDGDSRVVERILECATDMSTQVRESALSLIGSCIQMRPALEGSLIPTIMERVSDAGVSVRRRAMRLARDIYLRNQDKGVRSHIAVGLLRRVIADLDEGVRDAAKQMVEEIWFAPFYNMNDTAAFETSLNEHTALIMRTAKAPGLEHTLDKIFQSILRLENNKLASGPLSVCSRIVSNMFGLINNPSSDDPNVPSGRDALHVLTIFAKAEPKLFTFEQIRLLKPQLETTDVTVAEDLPPYRSMVIILASVLPQLSTVHSDFLQELAVLVSTKLSKLMDHRRILDDTSACLRVILDLTGNYNRAVLVALSALRGIRSVSQRANAAPNSPPKKGSNVKVLDLQDGKRMRAYAALVVTIAEHFDLEPFLDKFKSVFKDFHGNSVARFLVDELEPFASPAQAWEVRRAAIDGISTICQAWPRNYTIPKVYALFQQVFQERDERLELIVLESFKKFLFTEERRSEASGKADGEDKKSLTVMGGTSYDDVASATTQRFLKDITRICLASQGPFAVSALEVLGSINRQGLTHPKETGVTLITLETSSNKLIAELAFKEHKALHEKHESTMEREYTKAVQAAYEYQRDIVRDTRGAWLEPPQPKLHNMMDVLKISKMKNRQRFMEKLCSLIDFDPLAVEASQDIPPRLDFTRFVVENMAFFEYQTVGELQTAVRKLEQIVSGAGAALAQAIDSEIFNVRMDVNLDAQIQQQLNEGEGHGQAPEMPSSSVEPARLRQLATASMMLLLIWETRTYLRRLYGMGTSRHDSKAKALAKDLNRTPTKTQGIHWDKFWDETTSLPNGLQSQEAMMQKCKNLVELMSVDSEVKVGDAGDDDMDMDLGAPATPSDGDEDEAEAARGRKRKNNATPGGRKKRPRSSSQVRKRGRPRKNPLDQDLADAESDVDWF</sequence>
<feature type="domain" description="Sister chromatid cohesion C-terminal" evidence="8">
    <location>
        <begin position="1450"/>
        <end position="1636"/>
    </location>
</feature>
<dbReference type="Pfam" id="PF12765">
    <property type="entry name" value="Cohesin_HEAT"/>
    <property type="match status" value="1"/>
</dbReference>
<comment type="subcellular location">
    <subcellularLocation>
        <location evidence="1 6">Nucleus</location>
    </subcellularLocation>
</comment>
<dbReference type="GO" id="GO:0140588">
    <property type="term" value="P:chromatin looping"/>
    <property type="evidence" value="ECO:0007669"/>
    <property type="project" value="InterPro"/>
</dbReference>
<name>A0A086T3U6_HAPC1</name>
<gene>
    <name evidence="9" type="ORF">ACRE_052140</name>
</gene>
<dbReference type="GO" id="GO:0003682">
    <property type="term" value="F:chromatin binding"/>
    <property type="evidence" value="ECO:0007669"/>
    <property type="project" value="TreeGrafter"/>
</dbReference>
<dbReference type="HOGENOM" id="CLU_000901_0_0_1"/>
<comment type="similarity">
    <text evidence="2 6">Belongs to the SCC2/Nipped-B family.</text>
</comment>
<evidence type="ECO:0000259" key="8">
    <source>
        <dbReference type="Pfam" id="PF12830"/>
    </source>
</evidence>
<feature type="region of interest" description="Disordered" evidence="7">
    <location>
        <begin position="1"/>
        <end position="47"/>
    </location>
</feature>
<reference evidence="10" key="1">
    <citation type="journal article" date="2014" name="Genome Announc.">
        <title>Genome sequence and annotation of Acremonium chrysogenum, producer of the beta-lactam antibiotic cephalosporin C.</title>
        <authorList>
            <person name="Terfehr D."/>
            <person name="Dahlmann T.A."/>
            <person name="Specht T."/>
            <person name="Zadra I."/>
            <person name="Kuernsteiner H."/>
            <person name="Kueck U."/>
        </authorList>
    </citation>
    <scope>NUCLEOTIDE SEQUENCE [LARGE SCALE GENOMIC DNA]</scope>
    <source>
        <strain evidence="10">ATCC 11550 / CBS 779.69 / DSM 880 / IAM 14645 / JCM 23072 / IMI 49137</strain>
    </source>
</reference>
<evidence type="ECO:0000256" key="4">
    <source>
        <dbReference type="ARBA" id="ARBA00023242"/>
    </source>
</evidence>
<accession>A0A086T3U6</accession>
<feature type="compositionally biased region" description="Acidic residues" evidence="7">
    <location>
        <begin position="1851"/>
        <end position="1862"/>
    </location>
</feature>
<dbReference type="GO" id="GO:0090694">
    <property type="term" value="C:Scc2-Scc4 cohesin loading complex"/>
    <property type="evidence" value="ECO:0007669"/>
    <property type="project" value="TreeGrafter"/>
</dbReference>
<keyword evidence="10" id="KW-1185">Reference proteome</keyword>
<dbReference type="InterPro" id="IPR026003">
    <property type="entry name" value="Cohesin_HEAT"/>
</dbReference>
<dbReference type="InterPro" id="IPR033031">
    <property type="entry name" value="Scc2/Nipped-B"/>
</dbReference>
<organism evidence="9 10">
    <name type="scientific">Hapsidospora chrysogenum (strain ATCC 11550 / CBS 779.69 / DSM 880 / IAM 14645 / JCM 23072 / IMI 49137)</name>
    <name type="common">Acremonium chrysogenum</name>
    <dbReference type="NCBI Taxonomy" id="857340"/>
    <lineage>
        <taxon>Eukaryota</taxon>
        <taxon>Fungi</taxon>
        <taxon>Dikarya</taxon>
        <taxon>Ascomycota</taxon>
        <taxon>Pezizomycotina</taxon>
        <taxon>Sordariomycetes</taxon>
        <taxon>Hypocreomycetidae</taxon>
        <taxon>Hypocreales</taxon>
        <taxon>Bionectriaceae</taxon>
        <taxon>Hapsidospora</taxon>
    </lineage>
</organism>
<feature type="region of interest" description="Disordered" evidence="7">
    <location>
        <begin position="152"/>
        <end position="196"/>
    </location>
</feature>
<feature type="compositionally biased region" description="Basic residues" evidence="7">
    <location>
        <begin position="1815"/>
        <end position="1845"/>
    </location>
</feature>
<dbReference type="GO" id="GO:0034087">
    <property type="term" value="P:establishment of mitotic sister chromatid cohesion"/>
    <property type="evidence" value="ECO:0007669"/>
    <property type="project" value="TreeGrafter"/>
</dbReference>
<evidence type="ECO:0000256" key="7">
    <source>
        <dbReference type="SAM" id="MobiDB-lite"/>
    </source>
</evidence>
<keyword evidence="3 6" id="KW-0677">Repeat</keyword>
<dbReference type="GO" id="GO:0010468">
    <property type="term" value="P:regulation of gene expression"/>
    <property type="evidence" value="ECO:0007669"/>
    <property type="project" value="InterPro"/>
</dbReference>
<keyword evidence="4 6" id="KW-0539">Nucleus</keyword>
<feature type="compositionally biased region" description="Polar residues" evidence="7">
    <location>
        <begin position="180"/>
        <end position="196"/>
    </location>
</feature>
<evidence type="ECO:0000256" key="1">
    <source>
        <dbReference type="ARBA" id="ARBA00004123"/>
    </source>
</evidence>
<evidence type="ECO:0000256" key="5">
    <source>
        <dbReference type="ARBA" id="ARBA00023306"/>
    </source>
</evidence>
<dbReference type="SUPFAM" id="SSF48371">
    <property type="entry name" value="ARM repeat"/>
    <property type="match status" value="1"/>
</dbReference>